<proteinExistence type="predicted"/>
<protein>
    <submittedName>
        <fullName evidence="1">Uncharacterized protein</fullName>
    </submittedName>
</protein>
<evidence type="ECO:0000313" key="1">
    <source>
        <dbReference type="EMBL" id="OGN06407.1"/>
    </source>
</evidence>
<accession>A0A1F8EZV1</accession>
<dbReference type="Proteomes" id="UP000177605">
    <property type="component" value="Unassembled WGS sequence"/>
</dbReference>
<name>A0A1F8EZV1_9BACT</name>
<sequence>MFTAGFNGLPNPSAQRFAQIEVLGGSKSLDMWELLAGTNAKDLVGFKTSLPGSKEDSLILAYGQNENFDSKSQLSNVPGVSKRLVLISEWSGDNQILMAQEAKMPEWFGVLFGFDKTKNKSLFSETIYKGIKVRFKNFPYPDHSIDYAVISFDGKDYITFSSSRQSMFSAIDAFMVSGK</sequence>
<gene>
    <name evidence="1" type="ORF">A2669_01420</name>
</gene>
<reference evidence="1 2" key="1">
    <citation type="journal article" date="2016" name="Nat. Commun.">
        <title>Thousands of microbial genomes shed light on interconnected biogeochemical processes in an aquifer system.</title>
        <authorList>
            <person name="Anantharaman K."/>
            <person name="Brown C.T."/>
            <person name="Hug L.A."/>
            <person name="Sharon I."/>
            <person name="Castelle C.J."/>
            <person name="Probst A.J."/>
            <person name="Thomas B.C."/>
            <person name="Singh A."/>
            <person name="Wilkins M.J."/>
            <person name="Karaoz U."/>
            <person name="Brodie E.L."/>
            <person name="Williams K.H."/>
            <person name="Hubbard S.S."/>
            <person name="Banfield J.F."/>
        </authorList>
    </citation>
    <scope>NUCLEOTIDE SEQUENCE [LARGE SCALE GENOMIC DNA]</scope>
</reference>
<dbReference type="EMBL" id="MGJM01000014">
    <property type="protein sequence ID" value="OGN06407.1"/>
    <property type="molecule type" value="Genomic_DNA"/>
</dbReference>
<evidence type="ECO:0000313" key="2">
    <source>
        <dbReference type="Proteomes" id="UP000177605"/>
    </source>
</evidence>
<dbReference type="AlphaFoldDB" id="A0A1F8EZV1"/>
<comment type="caution">
    <text evidence="1">The sequence shown here is derived from an EMBL/GenBank/DDBJ whole genome shotgun (WGS) entry which is preliminary data.</text>
</comment>
<organism evidence="1 2">
    <name type="scientific">Candidatus Yanofskybacteria bacterium RIFCSPHIGHO2_01_FULL_48_25b</name>
    <dbReference type="NCBI Taxonomy" id="1802672"/>
    <lineage>
        <taxon>Bacteria</taxon>
        <taxon>Candidatus Yanofskyibacteriota</taxon>
    </lineage>
</organism>